<dbReference type="GO" id="GO:0005634">
    <property type="term" value="C:nucleus"/>
    <property type="evidence" value="ECO:0007669"/>
    <property type="project" value="InterPro"/>
</dbReference>
<dbReference type="FunCoup" id="A0A0H2RWR8">
    <property type="interactions" value="251"/>
</dbReference>
<dbReference type="PROSITE" id="PS50867">
    <property type="entry name" value="PRE_SET"/>
    <property type="match status" value="1"/>
</dbReference>
<sequence length="387" mass="44704">MDLLSGNHDEIEHRGEPRSSPISSVTSGVQQISVNNARKDVTASTKTEPTPYYGKNYRQAKDIPTHLHDQVNNMDKEQRERMRDTLRLIFEAQMITNTAHDEPDAPPIQIFNHFDDEPTPPFEFYYTNLMWHTEGVPPPDYQGLKGCDCVGGCNPKSKTCACIKRQRLQFRDIENDPHRWLPEGFMYNEKGILVQTNFPIIECNDACRCSDECMNRVVQRGRRCHVKIEKTEKKGWGVFAVKKIPRGTFVGIYSGEVLREEDGEKRGQFYTKAGRTYLFDIDCWHIGQTENLYTIDAYHAGNFTRFLNHSCDPNCSISFVYHNDADLSKPLFALFTKKDVALGEELTFSYSGEDDEDLDEVMRNQKPLYQDCYCGSKNCRGYIFRYK</sequence>
<keyword evidence="3" id="KW-0489">Methyltransferase</keyword>
<evidence type="ECO:0000256" key="5">
    <source>
        <dbReference type="ARBA" id="ARBA00022691"/>
    </source>
</evidence>
<dbReference type="GO" id="GO:0005694">
    <property type="term" value="C:chromosome"/>
    <property type="evidence" value="ECO:0007669"/>
    <property type="project" value="UniProtKB-SubCell"/>
</dbReference>
<dbReference type="InterPro" id="IPR001214">
    <property type="entry name" value="SET_dom"/>
</dbReference>
<evidence type="ECO:0000259" key="9">
    <source>
        <dbReference type="PROSITE" id="PS50280"/>
    </source>
</evidence>
<keyword evidence="2" id="KW-0158">Chromosome</keyword>
<dbReference type="InterPro" id="IPR007728">
    <property type="entry name" value="Pre-SET_dom"/>
</dbReference>
<feature type="domain" description="Post-SET" evidence="11">
    <location>
        <begin position="368"/>
        <end position="384"/>
    </location>
</feature>
<protein>
    <submittedName>
        <fullName evidence="12">SET domain-containing protein</fullName>
    </submittedName>
</protein>
<organism evidence="12 13">
    <name type="scientific">Schizopora paradoxa</name>
    <dbReference type="NCBI Taxonomy" id="27342"/>
    <lineage>
        <taxon>Eukaryota</taxon>
        <taxon>Fungi</taxon>
        <taxon>Dikarya</taxon>
        <taxon>Basidiomycota</taxon>
        <taxon>Agaricomycotina</taxon>
        <taxon>Agaricomycetes</taxon>
        <taxon>Hymenochaetales</taxon>
        <taxon>Schizoporaceae</taxon>
        <taxon>Schizopora</taxon>
    </lineage>
</organism>
<reference evidence="12 13" key="1">
    <citation type="submission" date="2015-04" db="EMBL/GenBank/DDBJ databases">
        <title>Complete genome sequence of Schizopora paradoxa KUC8140, a cosmopolitan wood degrader in East Asia.</title>
        <authorList>
            <consortium name="DOE Joint Genome Institute"/>
            <person name="Min B."/>
            <person name="Park H."/>
            <person name="Jang Y."/>
            <person name="Kim J.-J."/>
            <person name="Kim K.H."/>
            <person name="Pangilinan J."/>
            <person name="Lipzen A."/>
            <person name="Riley R."/>
            <person name="Grigoriev I.V."/>
            <person name="Spatafora J.W."/>
            <person name="Choi I.-G."/>
        </authorList>
    </citation>
    <scope>NUCLEOTIDE SEQUENCE [LARGE SCALE GENOMIC DNA]</scope>
    <source>
        <strain evidence="12 13">KUC8140</strain>
    </source>
</reference>
<evidence type="ECO:0000313" key="13">
    <source>
        <dbReference type="Proteomes" id="UP000053477"/>
    </source>
</evidence>
<dbReference type="GO" id="GO:0032259">
    <property type="term" value="P:methylation"/>
    <property type="evidence" value="ECO:0007669"/>
    <property type="project" value="UniProtKB-KW"/>
</dbReference>
<feature type="compositionally biased region" description="Polar residues" evidence="8">
    <location>
        <begin position="20"/>
        <end position="48"/>
    </location>
</feature>
<evidence type="ECO:0000256" key="4">
    <source>
        <dbReference type="ARBA" id="ARBA00022679"/>
    </source>
</evidence>
<dbReference type="GO" id="GO:0042054">
    <property type="term" value="F:histone methyltransferase activity"/>
    <property type="evidence" value="ECO:0007669"/>
    <property type="project" value="InterPro"/>
</dbReference>
<dbReference type="GO" id="GO:0008270">
    <property type="term" value="F:zinc ion binding"/>
    <property type="evidence" value="ECO:0007669"/>
    <property type="project" value="InterPro"/>
</dbReference>
<dbReference type="OrthoDB" id="308383at2759"/>
<dbReference type="PANTHER" id="PTHR46223:SF3">
    <property type="entry name" value="HISTONE-LYSINE N-METHYLTRANSFERASE SET-23"/>
    <property type="match status" value="1"/>
</dbReference>
<dbReference type="Proteomes" id="UP000053477">
    <property type="component" value="Unassembled WGS sequence"/>
</dbReference>
<evidence type="ECO:0000256" key="6">
    <source>
        <dbReference type="ARBA" id="ARBA00022723"/>
    </source>
</evidence>
<dbReference type="AlphaFoldDB" id="A0A0H2RWR8"/>
<keyword evidence="5" id="KW-0949">S-adenosyl-L-methionine</keyword>
<dbReference type="Pfam" id="PF05033">
    <property type="entry name" value="Pre-SET"/>
    <property type="match status" value="1"/>
</dbReference>
<gene>
    <name evidence="12" type="ORF">SCHPADRAFT_870245</name>
</gene>
<accession>A0A0H2RWR8</accession>
<dbReference type="Gene3D" id="2.170.270.10">
    <property type="entry name" value="SET domain"/>
    <property type="match status" value="1"/>
</dbReference>
<keyword evidence="7" id="KW-0862">Zinc</keyword>
<dbReference type="EMBL" id="KQ085921">
    <property type="protein sequence ID" value="KLO16052.1"/>
    <property type="molecule type" value="Genomic_DNA"/>
</dbReference>
<dbReference type="SMART" id="SM00317">
    <property type="entry name" value="SET"/>
    <property type="match status" value="1"/>
</dbReference>
<evidence type="ECO:0000256" key="1">
    <source>
        <dbReference type="ARBA" id="ARBA00004286"/>
    </source>
</evidence>
<evidence type="ECO:0000256" key="7">
    <source>
        <dbReference type="ARBA" id="ARBA00022833"/>
    </source>
</evidence>
<feature type="compositionally biased region" description="Basic and acidic residues" evidence="8">
    <location>
        <begin position="7"/>
        <end position="17"/>
    </location>
</feature>
<evidence type="ECO:0000256" key="3">
    <source>
        <dbReference type="ARBA" id="ARBA00022603"/>
    </source>
</evidence>
<evidence type="ECO:0000259" key="10">
    <source>
        <dbReference type="PROSITE" id="PS50867"/>
    </source>
</evidence>
<dbReference type="InterPro" id="IPR046341">
    <property type="entry name" value="SET_dom_sf"/>
</dbReference>
<feature type="domain" description="Pre-SET" evidence="10">
    <location>
        <begin position="145"/>
        <end position="221"/>
    </location>
</feature>
<dbReference type="Pfam" id="PF00856">
    <property type="entry name" value="SET"/>
    <property type="match status" value="1"/>
</dbReference>
<evidence type="ECO:0000256" key="2">
    <source>
        <dbReference type="ARBA" id="ARBA00022454"/>
    </source>
</evidence>
<dbReference type="SUPFAM" id="SSF82199">
    <property type="entry name" value="SET domain"/>
    <property type="match status" value="1"/>
</dbReference>
<dbReference type="InterPro" id="IPR003616">
    <property type="entry name" value="Post-SET_dom"/>
</dbReference>
<keyword evidence="6" id="KW-0479">Metal-binding</keyword>
<keyword evidence="4" id="KW-0808">Transferase</keyword>
<feature type="region of interest" description="Disordered" evidence="8">
    <location>
        <begin position="1"/>
        <end position="60"/>
    </location>
</feature>
<dbReference type="SMART" id="SM00508">
    <property type="entry name" value="PostSET"/>
    <property type="match status" value="1"/>
</dbReference>
<feature type="domain" description="SET" evidence="9">
    <location>
        <begin position="224"/>
        <end position="351"/>
    </location>
</feature>
<keyword evidence="13" id="KW-1185">Reference proteome</keyword>
<dbReference type="PANTHER" id="PTHR46223">
    <property type="entry name" value="HISTONE-LYSINE N-METHYLTRANSFERASE SUV39H"/>
    <property type="match status" value="1"/>
</dbReference>
<dbReference type="SMART" id="SM00468">
    <property type="entry name" value="PreSET"/>
    <property type="match status" value="1"/>
</dbReference>
<dbReference type="InParanoid" id="A0A0H2RWR8"/>
<dbReference type="STRING" id="27342.A0A0H2RWR8"/>
<evidence type="ECO:0000256" key="8">
    <source>
        <dbReference type="SAM" id="MobiDB-lite"/>
    </source>
</evidence>
<dbReference type="PROSITE" id="PS50868">
    <property type="entry name" value="POST_SET"/>
    <property type="match status" value="1"/>
</dbReference>
<dbReference type="PROSITE" id="PS50280">
    <property type="entry name" value="SET"/>
    <property type="match status" value="1"/>
</dbReference>
<dbReference type="InterPro" id="IPR050973">
    <property type="entry name" value="H3K9_Histone-Lys_N-MTase"/>
</dbReference>
<name>A0A0H2RWR8_9AGAM</name>
<evidence type="ECO:0000313" key="12">
    <source>
        <dbReference type="EMBL" id="KLO16052.1"/>
    </source>
</evidence>
<evidence type="ECO:0000259" key="11">
    <source>
        <dbReference type="PROSITE" id="PS50868"/>
    </source>
</evidence>
<comment type="subcellular location">
    <subcellularLocation>
        <location evidence="1">Chromosome</location>
    </subcellularLocation>
</comment>
<proteinExistence type="predicted"/>